<name>A0A1V9EEQ4_9BACT</name>
<evidence type="ECO:0000313" key="2">
    <source>
        <dbReference type="Proteomes" id="UP000192610"/>
    </source>
</evidence>
<comment type="caution">
    <text evidence="1">The sequence shown here is derived from an EMBL/GenBank/DDBJ whole genome shotgun (WGS) entry which is preliminary data.</text>
</comment>
<organism evidence="1 2">
    <name type="scientific">Niastella yeongjuensis</name>
    <dbReference type="NCBI Taxonomy" id="354355"/>
    <lineage>
        <taxon>Bacteria</taxon>
        <taxon>Pseudomonadati</taxon>
        <taxon>Bacteroidota</taxon>
        <taxon>Chitinophagia</taxon>
        <taxon>Chitinophagales</taxon>
        <taxon>Chitinophagaceae</taxon>
        <taxon>Niastella</taxon>
    </lineage>
</organism>
<gene>
    <name evidence="1" type="ORF">A4H97_09515</name>
</gene>
<accession>A0A1V9EEQ4</accession>
<protein>
    <submittedName>
        <fullName evidence="1">Uncharacterized protein</fullName>
    </submittedName>
</protein>
<keyword evidence="2" id="KW-1185">Reference proteome</keyword>
<reference evidence="2" key="1">
    <citation type="submission" date="2016-04" db="EMBL/GenBank/DDBJ databases">
        <authorList>
            <person name="Chen L."/>
            <person name="Zhuang W."/>
            <person name="Wang G."/>
        </authorList>
    </citation>
    <scope>NUCLEOTIDE SEQUENCE [LARGE SCALE GENOMIC DNA]</scope>
    <source>
        <strain evidence="2">17621</strain>
    </source>
</reference>
<proteinExistence type="predicted"/>
<dbReference type="EMBL" id="LVXG01000034">
    <property type="protein sequence ID" value="OQP44596.1"/>
    <property type="molecule type" value="Genomic_DNA"/>
</dbReference>
<dbReference type="Proteomes" id="UP000192610">
    <property type="component" value="Unassembled WGS sequence"/>
</dbReference>
<evidence type="ECO:0000313" key="1">
    <source>
        <dbReference type="EMBL" id="OQP44596.1"/>
    </source>
</evidence>
<sequence length="104" mass="12009">MIPFIEDKLISIGGLGFRLIWSVLPHNNNRGVQIILTNQNTLLSKYEHIQNDNIDCRLIAVRNFIFPPTENATKRTGNNYCSNYFIHIIYVDYTLIGSVILKQQ</sequence>
<dbReference type="AlphaFoldDB" id="A0A1V9EEQ4"/>